<feature type="domain" description="EGF-like" evidence="4">
    <location>
        <begin position="92"/>
        <end position="129"/>
    </location>
</feature>
<comment type="caution">
    <text evidence="2">Lacks conserved residue(s) required for the propagation of feature annotation.</text>
</comment>
<accession>A0A0B7A4X4</accession>
<dbReference type="AlphaFoldDB" id="A0A0B7A4X4"/>
<evidence type="ECO:0000313" key="5">
    <source>
        <dbReference type="EMBL" id="CEK75697.1"/>
    </source>
</evidence>
<dbReference type="PROSITE" id="PS50025">
    <property type="entry name" value="LAM_G_DOMAIN"/>
    <property type="match status" value="1"/>
</dbReference>
<evidence type="ECO:0000256" key="2">
    <source>
        <dbReference type="PROSITE-ProRule" id="PRU00076"/>
    </source>
</evidence>
<keyword evidence="2" id="KW-0245">EGF-like domain</keyword>
<dbReference type="PANTHER" id="PTHR15036:SF49">
    <property type="entry name" value="AXOTACTIN"/>
    <property type="match status" value="1"/>
</dbReference>
<feature type="non-terminal residue" evidence="5">
    <location>
        <position position="1"/>
    </location>
</feature>
<evidence type="ECO:0000259" key="3">
    <source>
        <dbReference type="PROSITE" id="PS50025"/>
    </source>
</evidence>
<dbReference type="SUPFAM" id="SSF49899">
    <property type="entry name" value="Concanavalin A-like lectins/glucanases"/>
    <property type="match status" value="1"/>
</dbReference>
<dbReference type="InterPro" id="IPR000742">
    <property type="entry name" value="EGF"/>
</dbReference>
<dbReference type="InterPro" id="IPR050372">
    <property type="entry name" value="Neurexin-related_CASP"/>
</dbReference>
<dbReference type="PANTHER" id="PTHR15036">
    <property type="entry name" value="PIKACHURIN-LIKE PROTEIN"/>
    <property type="match status" value="1"/>
</dbReference>
<evidence type="ECO:0008006" key="6">
    <source>
        <dbReference type="Google" id="ProtNLM"/>
    </source>
</evidence>
<name>A0A0B7A4X4_9EUPU</name>
<evidence type="ECO:0000259" key="4">
    <source>
        <dbReference type="PROSITE" id="PS50026"/>
    </source>
</evidence>
<dbReference type="InterPro" id="IPR000152">
    <property type="entry name" value="EGF-type_Asp/Asn_hydroxyl_site"/>
</dbReference>
<protein>
    <recommendedName>
        <fullName evidence="6">EGF-like domain-containing protein</fullName>
    </recommendedName>
</protein>
<sequence length="182" mass="21426">ELRFFHNQLALTLDRDIIRIRVDPNEQLPLNLDALHIGGFSTYDYLPWHTWARNGYQGCIEDLQINGRVIDLHSFVQTQQLFNGIERRCTSMPNQCSLQSPCVHGYCTNKWGGYSCDCRATDYSGEQCQTHAWTGVFNGDTRYKRTFQPQQKYHVDDISFRFKPWLEMVLYFKLSLEQMEDL</sequence>
<gene>
    <name evidence="5" type="primary">ORF96633</name>
</gene>
<dbReference type="Gene3D" id="2.60.120.200">
    <property type="match status" value="1"/>
</dbReference>
<dbReference type="PROSITE" id="PS50026">
    <property type="entry name" value="EGF_3"/>
    <property type="match status" value="1"/>
</dbReference>
<feature type="domain" description="Laminin G" evidence="3">
    <location>
        <begin position="1"/>
        <end position="89"/>
    </location>
</feature>
<proteinExistence type="predicted"/>
<dbReference type="CDD" id="cd00054">
    <property type="entry name" value="EGF_CA"/>
    <property type="match status" value="1"/>
</dbReference>
<dbReference type="InterPro" id="IPR001791">
    <property type="entry name" value="Laminin_G"/>
</dbReference>
<keyword evidence="1" id="KW-1015">Disulfide bond</keyword>
<dbReference type="SMART" id="SM00179">
    <property type="entry name" value="EGF_CA"/>
    <property type="match status" value="1"/>
</dbReference>
<dbReference type="InterPro" id="IPR013320">
    <property type="entry name" value="ConA-like_dom_sf"/>
</dbReference>
<organism evidence="5">
    <name type="scientific">Arion vulgaris</name>
    <dbReference type="NCBI Taxonomy" id="1028688"/>
    <lineage>
        <taxon>Eukaryota</taxon>
        <taxon>Metazoa</taxon>
        <taxon>Spiralia</taxon>
        <taxon>Lophotrochozoa</taxon>
        <taxon>Mollusca</taxon>
        <taxon>Gastropoda</taxon>
        <taxon>Heterobranchia</taxon>
        <taxon>Euthyneura</taxon>
        <taxon>Panpulmonata</taxon>
        <taxon>Eupulmonata</taxon>
        <taxon>Stylommatophora</taxon>
        <taxon>Helicina</taxon>
        <taxon>Arionoidea</taxon>
        <taxon>Arionidae</taxon>
        <taxon>Arion</taxon>
    </lineage>
</organism>
<dbReference type="InterPro" id="IPR001881">
    <property type="entry name" value="EGF-like_Ca-bd_dom"/>
</dbReference>
<dbReference type="Gene3D" id="2.10.25.10">
    <property type="entry name" value="Laminin"/>
    <property type="match status" value="1"/>
</dbReference>
<evidence type="ECO:0000256" key="1">
    <source>
        <dbReference type="ARBA" id="ARBA00023157"/>
    </source>
</evidence>
<dbReference type="GO" id="GO:0005509">
    <property type="term" value="F:calcium ion binding"/>
    <property type="evidence" value="ECO:0007669"/>
    <property type="project" value="InterPro"/>
</dbReference>
<dbReference type="Pfam" id="PF02210">
    <property type="entry name" value="Laminin_G_2"/>
    <property type="match status" value="1"/>
</dbReference>
<dbReference type="GO" id="GO:0016020">
    <property type="term" value="C:membrane"/>
    <property type="evidence" value="ECO:0007669"/>
    <property type="project" value="UniProtKB-SubCell"/>
</dbReference>
<reference evidence="5" key="1">
    <citation type="submission" date="2014-12" db="EMBL/GenBank/DDBJ databases">
        <title>Insight into the proteome of Arion vulgaris.</title>
        <authorList>
            <person name="Aradska J."/>
            <person name="Bulat T."/>
            <person name="Smidak R."/>
            <person name="Sarate P."/>
            <person name="Gangsoo J."/>
            <person name="Sialana F."/>
            <person name="Bilban M."/>
            <person name="Lubec G."/>
        </authorList>
    </citation>
    <scope>NUCLEOTIDE SEQUENCE</scope>
    <source>
        <tissue evidence="5">Skin</tissue>
    </source>
</reference>
<dbReference type="EMBL" id="HACG01028832">
    <property type="protein sequence ID" value="CEK75697.1"/>
    <property type="molecule type" value="Transcribed_RNA"/>
</dbReference>
<dbReference type="PROSITE" id="PS00010">
    <property type="entry name" value="ASX_HYDROXYL"/>
    <property type="match status" value="1"/>
</dbReference>